<name>A0ABN3BS99_9MICC</name>
<evidence type="ECO:0000313" key="1">
    <source>
        <dbReference type="EMBL" id="GAA2199395.1"/>
    </source>
</evidence>
<reference evidence="1 2" key="1">
    <citation type="journal article" date="2019" name="Int. J. Syst. Evol. Microbiol.">
        <title>The Global Catalogue of Microorganisms (GCM) 10K type strain sequencing project: providing services to taxonomists for standard genome sequencing and annotation.</title>
        <authorList>
            <consortium name="The Broad Institute Genomics Platform"/>
            <consortium name="The Broad Institute Genome Sequencing Center for Infectious Disease"/>
            <person name="Wu L."/>
            <person name="Ma J."/>
        </authorList>
    </citation>
    <scope>NUCLEOTIDE SEQUENCE [LARGE SCALE GENOMIC DNA]</scope>
    <source>
        <strain evidence="1 2">JCM 16034</strain>
    </source>
</reference>
<protein>
    <recommendedName>
        <fullName evidence="3">Neutral/alkaline non-lysosomal ceramidase N-terminal domain-containing protein</fullName>
    </recommendedName>
</protein>
<keyword evidence="2" id="KW-1185">Reference proteome</keyword>
<proteinExistence type="predicted"/>
<dbReference type="EMBL" id="BAAAQW010000004">
    <property type="protein sequence ID" value="GAA2199395.1"/>
    <property type="molecule type" value="Genomic_DNA"/>
</dbReference>
<accession>A0ABN3BS99</accession>
<sequence length="450" mass="46930">MGLSVSTAKVDITPSSAAPNPYLGGYGTDDGGRQASASTPFAPIYVRAVVLWDGGAPNLLLTADILAFPVALHDAALPRILGLAGWGASDVVLQATHTHNGPVLVQTLDPYISYGLTDLTEVTAYGTWLVDRVVEAAQQALAAPQTPVTLDYQVLTQTFAINRVGLPYNETDVPLLTARGPGGEPVAAIFGYGCHPVAAGLQNLYDGDYPAGACAFVENSTGAFAMFVQGAGGDQNPRGAASWSLRDQWGDSLGSAVVRGLDTSGRTLAGGISTAVQGLTIPLDIDASPGNLAAVRADYTDRLPNPSGFPPWYRRHAETMIERIDRGQVLTGVPSAIQRWTIDGEEPLKIVWASGELVSGYAVYLRAQFGGSQSVWVCGYAGASVCYIPTAEFFPPSMAQGSYEGGWDTDFPGIAGGSMTVYSCLGHFVAGGAGVESTMIDAFTQILDAG</sequence>
<dbReference type="Proteomes" id="UP001500432">
    <property type="component" value="Unassembled WGS sequence"/>
</dbReference>
<evidence type="ECO:0000313" key="2">
    <source>
        <dbReference type="Proteomes" id="UP001500432"/>
    </source>
</evidence>
<dbReference type="RefSeq" id="WP_344299147.1">
    <property type="nucleotide sequence ID" value="NZ_BAAAQW010000004.1"/>
</dbReference>
<gene>
    <name evidence="1" type="ORF">GCM10009849_15660</name>
</gene>
<evidence type="ECO:0008006" key="3">
    <source>
        <dbReference type="Google" id="ProtNLM"/>
    </source>
</evidence>
<comment type="caution">
    <text evidence="1">The sequence shown here is derived from an EMBL/GenBank/DDBJ whole genome shotgun (WGS) entry which is preliminary data.</text>
</comment>
<organism evidence="1 2">
    <name type="scientific">Sinomonas flava</name>
    <dbReference type="NCBI Taxonomy" id="496857"/>
    <lineage>
        <taxon>Bacteria</taxon>
        <taxon>Bacillati</taxon>
        <taxon>Actinomycetota</taxon>
        <taxon>Actinomycetes</taxon>
        <taxon>Micrococcales</taxon>
        <taxon>Micrococcaceae</taxon>
        <taxon>Sinomonas</taxon>
    </lineage>
</organism>